<organism evidence="4">
    <name type="scientific">Spumella elongata</name>
    <dbReference type="NCBI Taxonomy" id="89044"/>
    <lineage>
        <taxon>Eukaryota</taxon>
        <taxon>Sar</taxon>
        <taxon>Stramenopiles</taxon>
        <taxon>Ochrophyta</taxon>
        <taxon>Chrysophyceae</taxon>
        <taxon>Chromulinales</taxon>
        <taxon>Chromulinaceae</taxon>
        <taxon>Spumella</taxon>
    </lineage>
</organism>
<dbReference type="AlphaFoldDB" id="A0A7S3GXX0"/>
<dbReference type="PROSITE" id="PS50250">
    <property type="entry name" value="PCI"/>
    <property type="match status" value="1"/>
</dbReference>
<dbReference type="EMBL" id="HBIC01015981">
    <property type="protein sequence ID" value="CAE0279258.1"/>
    <property type="molecule type" value="Transcribed_RNA"/>
</dbReference>
<protein>
    <recommendedName>
        <fullName evidence="2">PCI domain-containing protein</fullName>
    </recommendedName>
</protein>
<evidence type="ECO:0000313" key="3">
    <source>
        <dbReference type="EMBL" id="CAE0279242.1"/>
    </source>
</evidence>
<dbReference type="Pfam" id="PF21154">
    <property type="entry name" value="RPN7_PSMD6_C"/>
    <property type="match status" value="1"/>
</dbReference>
<dbReference type="InterPro" id="IPR045135">
    <property type="entry name" value="Rpn7_N"/>
</dbReference>
<name>A0A7S3GXX0_9STRA</name>
<keyword evidence="1" id="KW-0647">Proteasome</keyword>
<dbReference type="SMART" id="SM00088">
    <property type="entry name" value="PINT"/>
    <property type="match status" value="1"/>
</dbReference>
<gene>
    <name evidence="3" type="ORF">SELO1098_LOCUS8075</name>
    <name evidence="4" type="ORF">SELO1098_LOCUS8091</name>
</gene>
<dbReference type="InterPro" id="IPR000717">
    <property type="entry name" value="PCI_dom"/>
</dbReference>
<reference evidence="4" key="1">
    <citation type="submission" date="2021-01" db="EMBL/GenBank/DDBJ databases">
        <authorList>
            <person name="Corre E."/>
            <person name="Pelletier E."/>
            <person name="Niang G."/>
            <person name="Scheremetjew M."/>
            <person name="Finn R."/>
            <person name="Kale V."/>
            <person name="Holt S."/>
            <person name="Cochrane G."/>
            <person name="Meng A."/>
            <person name="Brown T."/>
            <person name="Cohen L."/>
        </authorList>
    </citation>
    <scope>NUCLEOTIDE SEQUENCE</scope>
    <source>
        <strain evidence="4">CCAP 955/1</strain>
    </source>
</reference>
<dbReference type="PANTHER" id="PTHR14145:SF1">
    <property type="entry name" value="26S PROTEASOME NON-ATPASE REGULATORY SUBUNIT 6"/>
    <property type="match status" value="1"/>
</dbReference>
<dbReference type="GO" id="GO:0000502">
    <property type="term" value="C:proteasome complex"/>
    <property type="evidence" value="ECO:0007669"/>
    <property type="project" value="UniProtKB-KW"/>
</dbReference>
<feature type="domain" description="PCI" evidence="2">
    <location>
        <begin position="174"/>
        <end position="342"/>
    </location>
</feature>
<accession>A0A7S3GXX0</accession>
<evidence type="ECO:0000256" key="1">
    <source>
        <dbReference type="ARBA" id="ARBA00022942"/>
    </source>
</evidence>
<proteinExistence type="predicted"/>
<dbReference type="PANTHER" id="PTHR14145">
    <property type="entry name" value="26S PROTESOME SUBUNIT 6"/>
    <property type="match status" value="1"/>
</dbReference>
<dbReference type="InterPro" id="IPR036390">
    <property type="entry name" value="WH_DNA-bd_sf"/>
</dbReference>
<dbReference type="InterPro" id="IPR019585">
    <property type="entry name" value="Rpn7/CSN1"/>
</dbReference>
<dbReference type="InterPro" id="IPR049549">
    <property type="entry name" value="RPN7_PSMD6_C"/>
</dbReference>
<dbReference type="GO" id="GO:0043161">
    <property type="term" value="P:proteasome-mediated ubiquitin-dependent protein catabolic process"/>
    <property type="evidence" value="ECO:0007669"/>
    <property type="project" value="TreeGrafter"/>
</dbReference>
<evidence type="ECO:0000313" key="4">
    <source>
        <dbReference type="EMBL" id="CAE0279258.1"/>
    </source>
</evidence>
<dbReference type="Gene3D" id="1.25.40.570">
    <property type="match status" value="1"/>
</dbReference>
<dbReference type="FunFam" id="1.25.40.570:FF:000005">
    <property type="entry name" value="26S proteasome regulatory subunit N7"/>
    <property type="match status" value="1"/>
</dbReference>
<dbReference type="Pfam" id="PF10602">
    <property type="entry name" value="RPN7"/>
    <property type="match status" value="1"/>
</dbReference>
<dbReference type="EMBL" id="HBIC01015959">
    <property type="protein sequence ID" value="CAE0279242.1"/>
    <property type="molecule type" value="Transcribed_RNA"/>
</dbReference>
<dbReference type="SUPFAM" id="SSF46785">
    <property type="entry name" value="Winged helix' DNA-binding domain"/>
    <property type="match status" value="1"/>
</dbReference>
<sequence length="370" mass="41729">MDLAALLYNYERGVVENKGAILEKVIEDSMAPLYEQLCAKFNWEVDESVLKTLREATEAALKEIEAKREDAATNAGDMEVLDSMFAKARYLAKIGNWTASLAAFDEIIAKEKTSTGKKIDATMEKAKIALFIMDTPLLKDLVAEAKKLNDLGGDWDRRNRLKVYEAYYLLTVRDLKGASKILLDCIATFTCVELCTYKQFMFYTLLTSLIALDRNTLRKKVINDPHVITIARELPHAQALLSALYQCDYKAFFHAILAVHPDLLADRFLGPVVVYLVREYRVLAYSQFLEAYKSVMLSSMAASFGISTELLDTELSRFIAAGRLNAKIDKVGDIIETSRPDKKNAQYQDVIKKGDHLLNQIQKLVRAIDV</sequence>
<evidence type="ECO:0000259" key="2">
    <source>
        <dbReference type="PROSITE" id="PS50250"/>
    </source>
</evidence>
<dbReference type="Pfam" id="PF01399">
    <property type="entry name" value="PCI"/>
    <property type="match status" value="1"/>
</dbReference>